<evidence type="ECO:0000313" key="3">
    <source>
        <dbReference type="Proteomes" id="UP000828390"/>
    </source>
</evidence>
<feature type="compositionally biased region" description="Polar residues" evidence="1">
    <location>
        <begin position="8"/>
        <end position="24"/>
    </location>
</feature>
<name>A0A9D4MHE9_DREPO</name>
<gene>
    <name evidence="2" type="ORF">DPMN_038614</name>
</gene>
<dbReference type="AlphaFoldDB" id="A0A9D4MHE9"/>
<proteinExistence type="predicted"/>
<evidence type="ECO:0000313" key="2">
    <source>
        <dbReference type="EMBL" id="KAH3875351.1"/>
    </source>
</evidence>
<reference evidence="2" key="2">
    <citation type="submission" date="2020-11" db="EMBL/GenBank/DDBJ databases">
        <authorList>
            <person name="McCartney M.A."/>
            <person name="Auch B."/>
            <person name="Kono T."/>
            <person name="Mallez S."/>
            <person name="Becker A."/>
            <person name="Gohl D.M."/>
            <person name="Silverstein K.A.T."/>
            <person name="Koren S."/>
            <person name="Bechman K.B."/>
            <person name="Herman A."/>
            <person name="Abrahante J.E."/>
            <person name="Garbe J."/>
        </authorList>
    </citation>
    <scope>NUCLEOTIDE SEQUENCE</scope>
    <source>
        <strain evidence="2">Duluth1</strain>
        <tissue evidence="2">Whole animal</tissue>
    </source>
</reference>
<reference evidence="2" key="1">
    <citation type="journal article" date="2019" name="bioRxiv">
        <title>The Genome of the Zebra Mussel, Dreissena polymorpha: A Resource for Invasive Species Research.</title>
        <authorList>
            <person name="McCartney M.A."/>
            <person name="Auch B."/>
            <person name="Kono T."/>
            <person name="Mallez S."/>
            <person name="Zhang Y."/>
            <person name="Obille A."/>
            <person name="Becker A."/>
            <person name="Abrahante J.E."/>
            <person name="Garbe J."/>
            <person name="Badalamenti J.P."/>
            <person name="Herman A."/>
            <person name="Mangelson H."/>
            <person name="Liachko I."/>
            <person name="Sullivan S."/>
            <person name="Sone E.D."/>
            <person name="Koren S."/>
            <person name="Silverstein K.A.T."/>
            <person name="Beckman K.B."/>
            <person name="Gohl D.M."/>
        </authorList>
    </citation>
    <scope>NUCLEOTIDE SEQUENCE</scope>
    <source>
        <strain evidence="2">Duluth1</strain>
        <tissue evidence="2">Whole animal</tissue>
    </source>
</reference>
<organism evidence="2 3">
    <name type="scientific">Dreissena polymorpha</name>
    <name type="common">Zebra mussel</name>
    <name type="synonym">Mytilus polymorpha</name>
    <dbReference type="NCBI Taxonomy" id="45954"/>
    <lineage>
        <taxon>Eukaryota</taxon>
        <taxon>Metazoa</taxon>
        <taxon>Spiralia</taxon>
        <taxon>Lophotrochozoa</taxon>
        <taxon>Mollusca</taxon>
        <taxon>Bivalvia</taxon>
        <taxon>Autobranchia</taxon>
        <taxon>Heteroconchia</taxon>
        <taxon>Euheterodonta</taxon>
        <taxon>Imparidentia</taxon>
        <taxon>Neoheterodontei</taxon>
        <taxon>Myida</taxon>
        <taxon>Dreissenoidea</taxon>
        <taxon>Dreissenidae</taxon>
        <taxon>Dreissena</taxon>
    </lineage>
</organism>
<feature type="region of interest" description="Disordered" evidence="1">
    <location>
        <begin position="1"/>
        <end position="24"/>
    </location>
</feature>
<keyword evidence="3" id="KW-1185">Reference proteome</keyword>
<protein>
    <submittedName>
        <fullName evidence="2">Uncharacterized protein</fullName>
    </submittedName>
</protein>
<evidence type="ECO:0000256" key="1">
    <source>
        <dbReference type="SAM" id="MobiDB-lite"/>
    </source>
</evidence>
<accession>A0A9D4MHE9</accession>
<dbReference type="Proteomes" id="UP000828390">
    <property type="component" value="Unassembled WGS sequence"/>
</dbReference>
<comment type="caution">
    <text evidence="2">The sequence shown here is derived from an EMBL/GenBank/DDBJ whole genome shotgun (WGS) entry which is preliminary data.</text>
</comment>
<dbReference type="EMBL" id="JAIWYP010000002">
    <property type="protein sequence ID" value="KAH3875351.1"/>
    <property type="molecule type" value="Genomic_DNA"/>
</dbReference>
<sequence length="244" mass="27497">MFLEIGANRQTNRQTNRQGKNNMSPTTIVGDIKIADNDRLSFKFPVYLRVPGVNITEIGSSPNIGKLSRIQWVLMLLKKIHNHIRIFHHGDWTINATESVNMFLPKSCKEKAPPLGGHVFHDIIGTLYRVLKRFFESRTIAPTDNRSYAKFDKADSRSYDVLTGRTRLSALSKHRRSDCPPLQNIVGATERPSALSNLARDCPDTRKNAPPPGAHVFEPTGTIFELAQDIILTNLLNKFHDDGQ</sequence>